<comment type="caution">
    <text evidence="1">The sequence shown here is derived from an EMBL/GenBank/DDBJ whole genome shotgun (WGS) entry which is preliminary data.</text>
</comment>
<evidence type="ECO:0000313" key="2">
    <source>
        <dbReference type="Proteomes" id="UP000029994"/>
    </source>
</evidence>
<sequence length="235" mass="25490">MNIVIIGGSGGIGLAMVQEALNRFSEANVHATYHSTTPTWQHPRLTWHALDATQEAQVQALSEQFSRVDWLINCVGVLHTASKGPEKNLSALDADFFLYNLTHNALPSLLLAKHFTAKLKQSEAGKFATLSAKVGSISDNRLGGWYSYRASKAALNMLLKTLAIEWQRSLKKGVVLALHPGTTDTKLSAPFHSNVAPEKLFSPARVAHDLIGLIAAATPEQSGGFYAYDGQALPW</sequence>
<dbReference type="InterPro" id="IPR002347">
    <property type="entry name" value="SDR_fam"/>
</dbReference>
<dbReference type="InterPro" id="IPR036291">
    <property type="entry name" value="NAD(P)-bd_dom_sf"/>
</dbReference>
<gene>
    <name evidence="1" type="ORF">EA26_06455</name>
</gene>
<dbReference type="NCBIfam" id="NF006532">
    <property type="entry name" value="PRK09009.1"/>
    <property type="match status" value="1"/>
</dbReference>
<dbReference type="PANTHER" id="PTHR43544">
    <property type="entry name" value="SHORT-CHAIN DEHYDROGENASE/REDUCTASE"/>
    <property type="match status" value="1"/>
</dbReference>
<protein>
    <submittedName>
        <fullName evidence="1">C factor cell-cell signaling protein</fullName>
    </submittedName>
</protein>
<dbReference type="PRINTS" id="PR00081">
    <property type="entry name" value="GDHRDH"/>
</dbReference>
<accession>A0A099LRX6</accession>
<dbReference type="SUPFAM" id="SSF51735">
    <property type="entry name" value="NAD(P)-binding Rossmann-fold domains"/>
    <property type="match status" value="1"/>
</dbReference>
<dbReference type="EMBL" id="JMCG01000001">
    <property type="protein sequence ID" value="KGK10963.1"/>
    <property type="molecule type" value="Genomic_DNA"/>
</dbReference>
<dbReference type="Gene3D" id="3.40.50.720">
    <property type="entry name" value="NAD(P)-binding Rossmann-like Domain"/>
    <property type="match status" value="1"/>
</dbReference>
<dbReference type="GO" id="GO:0005737">
    <property type="term" value="C:cytoplasm"/>
    <property type="evidence" value="ECO:0007669"/>
    <property type="project" value="TreeGrafter"/>
</dbReference>
<dbReference type="AlphaFoldDB" id="A0A099LRX6"/>
<proteinExistence type="predicted"/>
<evidence type="ECO:0000313" key="1">
    <source>
        <dbReference type="EMBL" id="KGK10963.1"/>
    </source>
</evidence>
<dbReference type="GO" id="GO:0016491">
    <property type="term" value="F:oxidoreductase activity"/>
    <property type="evidence" value="ECO:0007669"/>
    <property type="project" value="TreeGrafter"/>
</dbReference>
<dbReference type="Proteomes" id="UP000029994">
    <property type="component" value="Unassembled WGS sequence"/>
</dbReference>
<reference evidence="1 2" key="1">
    <citation type="submission" date="2014-04" db="EMBL/GenBank/DDBJ databases">
        <title>Genome sequencing of Vibrio navarrensis strains.</title>
        <authorList>
            <person name="Gladney L.M."/>
            <person name="Katz L.S."/>
            <person name="Marino-Ramirez L."/>
            <person name="Jordan I.K."/>
        </authorList>
    </citation>
    <scope>NUCLEOTIDE SEQUENCE [LARGE SCALE GENOMIC DNA]</scope>
    <source>
        <strain evidence="1 2">ATCC 51183</strain>
    </source>
</reference>
<dbReference type="Pfam" id="PF00106">
    <property type="entry name" value="adh_short"/>
    <property type="match status" value="1"/>
</dbReference>
<dbReference type="RefSeq" id="WP_039425650.1">
    <property type="nucleotide sequence ID" value="NZ_CP061845.1"/>
</dbReference>
<dbReference type="GeneID" id="43682837"/>
<dbReference type="STRING" id="29495.EA26_06455"/>
<name>A0A099LRX6_9VIBR</name>
<keyword evidence="2" id="KW-1185">Reference proteome</keyword>
<dbReference type="eggNOG" id="COG1028">
    <property type="taxonomic scope" value="Bacteria"/>
</dbReference>
<dbReference type="PANTHER" id="PTHR43544:SF12">
    <property type="entry name" value="NAD(P)-BINDING ROSSMANN-FOLD SUPERFAMILY PROTEIN"/>
    <property type="match status" value="1"/>
</dbReference>
<dbReference type="InterPro" id="IPR051468">
    <property type="entry name" value="Fungal_SecMetab_SDRs"/>
</dbReference>
<dbReference type="FunFam" id="3.40.50.720:FF:000868">
    <property type="entry name" value="Cell-cell signaling protein C-factor"/>
    <property type="match status" value="1"/>
</dbReference>
<organism evidence="1 2">
    <name type="scientific">Vibrio navarrensis</name>
    <dbReference type="NCBI Taxonomy" id="29495"/>
    <lineage>
        <taxon>Bacteria</taxon>
        <taxon>Pseudomonadati</taxon>
        <taxon>Pseudomonadota</taxon>
        <taxon>Gammaproteobacteria</taxon>
        <taxon>Vibrionales</taxon>
        <taxon>Vibrionaceae</taxon>
        <taxon>Vibrio</taxon>
    </lineage>
</organism>